<sequence length="66" mass="7316">MLQNSCWPEFNINNGGDGERRTPRSHRTEEEDKMEAAVVELRDGKLIGEQDCCAESPPMGTDSSCS</sequence>
<keyword evidence="3" id="KW-1185">Reference proteome</keyword>
<feature type="compositionally biased region" description="Basic and acidic residues" evidence="1">
    <location>
        <begin position="17"/>
        <end position="30"/>
    </location>
</feature>
<feature type="compositionally biased region" description="Polar residues" evidence="1">
    <location>
        <begin position="1"/>
        <end position="14"/>
    </location>
</feature>
<gene>
    <name evidence="2" type="ORF">EYF80_017468</name>
</gene>
<comment type="caution">
    <text evidence="2">The sequence shown here is derived from an EMBL/GenBank/DDBJ whole genome shotgun (WGS) entry which is preliminary data.</text>
</comment>
<organism evidence="2 3">
    <name type="scientific">Liparis tanakae</name>
    <name type="common">Tanaka's snailfish</name>
    <dbReference type="NCBI Taxonomy" id="230148"/>
    <lineage>
        <taxon>Eukaryota</taxon>
        <taxon>Metazoa</taxon>
        <taxon>Chordata</taxon>
        <taxon>Craniata</taxon>
        <taxon>Vertebrata</taxon>
        <taxon>Euteleostomi</taxon>
        <taxon>Actinopterygii</taxon>
        <taxon>Neopterygii</taxon>
        <taxon>Teleostei</taxon>
        <taxon>Neoteleostei</taxon>
        <taxon>Acanthomorphata</taxon>
        <taxon>Eupercaria</taxon>
        <taxon>Perciformes</taxon>
        <taxon>Cottioidei</taxon>
        <taxon>Cottales</taxon>
        <taxon>Liparidae</taxon>
        <taxon>Liparis</taxon>
    </lineage>
</organism>
<evidence type="ECO:0000313" key="2">
    <source>
        <dbReference type="EMBL" id="TNN72316.1"/>
    </source>
</evidence>
<name>A0A4Z2I2M8_9TELE</name>
<protein>
    <submittedName>
        <fullName evidence="2">Uncharacterized protein</fullName>
    </submittedName>
</protein>
<proteinExistence type="predicted"/>
<dbReference type="AlphaFoldDB" id="A0A4Z2I2M8"/>
<dbReference type="Proteomes" id="UP000314294">
    <property type="component" value="Unassembled WGS sequence"/>
</dbReference>
<evidence type="ECO:0000256" key="1">
    <source>
        <dbReference type="SAM" id="MobiDB-lite"/>
    </source>
</evidence>
<dbReference type="EMBL" id="SRLO01000139">
    <property type="protein sequence ID" value="TNN72316.1"/>
    <property type="molecule type" value="Genomic_DNA"/>
</dbReference>
<feature type="region of interest" description="Disordered" evidence="1">
    <location>
        <begin position="1"/>
        <end position="33"/>
    </location>
</feature>
<reference evidence="2 3" key="1">
    <citation type="submission" date="2019-03" db="EMBL/GenBank/DDBJ databases">
        <title>First draft genome of Liparis tanakae, snailfish: a comprehensive survey of snailfish specific genes.</title>
        <authorList>
            <person name="Kim W."/>
            <person name="Song I."/>
            <person name="Jeong J.-H."/>
            <person name="Kim D."/>
            <person name="Kim S."/>
            <person name="Ryu S."/>
            <person name="Song J.Y."/>
            <person name="Lee S.K."/>
        </authorList>
    </citation>
    <scope>NUCLEOTIDE SEQUENCE [LARGE SCALE GENOMIC DNA]</scope>
    <source>
        <tissue evidence="2">Muscle</tissue>
    </source>
</reference>
<evidence type="ECO:0000313" key="3">
    <source>
        <dbReference type="Proteomes" id="UP000314294"/>
    </source>
</evidence>
<accession>A0A4Z2I2M8</accession>